<accession>F2IDJ9</accession>
<sequence precursor="true">MRCWCIKTSPNMLCHFCNNACVRKGWSKNTQKYRCKTCFKYQREQYVYSSRLITDQQIIQLTKEGCGIRSTGRILNISPTTVIKRILKIATHLTRSSPILFGQTYQVDELFTYIGNKNNRVCVADSLNPKTREVIDIVLGRRNKSNLKKIISTLVLSDAKQITTDKLNIYKELVPKELHSTKHRGINHIERQNLNLRTHLKRLNRRTICFSKSIRMLDAVLRIYFWFGAKTIL</sequence>
<dbReference type="EMBL" id="CP002542">
    <property type="protein sequence ID" value="AEA43372.1"/>
    <property type="molecule type" value="Genomic_DNA"/>
</dbReference>
<dbReference type="OrthoDB" id="1086493at2"/>
<dbReference type="GO" id="GO:0004803">
    <property type="term" value="F:transposase activity"/>
    <property type="evidence" value="ECO:0007669"/>
    <property type="project" value="InterPro"/>
</dbReference>
<dbReference type="GO" id="GO:0006313">
    <property type="term" value="P:DNA transposition"/>
    <property type="evidence" value="ECO:0007669"/>
    <property type="project" value="InterPro"/>
</dbReference>
<dbReference type="AlphaFoldDB" id="F2IDJ9"/>
<protein>
    <submittedName>
        <fullName evidence="1">IS1 transposase</fullName>
    </submittedName>
</protein>
<dbReference type="GO" id="GO:0003677">
    <property type="term" value="F:DNA binding"/>
    <property type="evidence" value="ECO:0007669"/>
    <property type="project" value="InterPro"/>
</dbReference>
<dbReference type="HOGENOM" id="CLU_076276_0_0_10"/>
<dbReference type="PANTHER" id="PTHR33293:SF2">
    <property type="entry name" value="TRANSPOSASE"/>
    <property type="match status" value="1"/>
</dbReference>
<dbReference type="KEGG" id="fte:Fluta_1378"/>
<reference evidence="1 2" key="1">
    <citation type="journal article" date="2011" name="Stand. Genomic Sci.">
        <title>Complete genome sequence of the gliding freshwater bacterium Fluviicola taffensis type strain (RW262).</title>
        <authorList>
            <person name="Woyke T."/>
            <person name="Chertkov O."/>
            <person name="Lapidus A."/>
            <person name="Nolan M."/>
            <person name="Lucas S."/>
            <person name="Del Rio T.G."/>
            <person name="Tice H."/>
            <person name="Cheng J.F."/>
            <person name="Tapia R."/>
            <person name="Han C."/>
            <person name="Goodwin L."/>
            <person name="Pitluck S."/>
            <person name="Liolios K."/>
            <person name="Pagani I."/>
            <person name="Ivanova N."/>
            <person name="Huntemann M."/>
            <person name="Mavromatis K."/>
            <person name="Mikhailova N."/>
            <person name="Pati A."/>
            <person name="Chen A."/>
            <person name="Palaniappan K."/>
            <person name="Land M."/>
            <person name="Hauser L."/>
            <person name="Brambilla E.M."/>
            <person name="Rohde M."/>
            <person name="Mwirichia R."/>
            <person name="Sikorski J."/>
            <person name="Tindall B.J."/>
            <person name="Goker M."/>
            <person name="Bristow J."/>
            <person name="Eisen J.A."/>
            <person name="Markowitz V."/>
            <person name="Hugenholtz P."/>
            <person name="Klenk H.P."/>
            <person name="Kyrpides N.C."/>
        </authorList>
    </citation>
    <scope>NUCLEOTIDE SEQUENCE [LARGE SCALE GENOMIC DNA]</scope>
    <source>
        <strain evidence="2">DSM 16823 / RW262 / RW262</strain>
    </source>
</reference>
<proteinExistence type="predicted"/>
<evidence type="ECO:0000313" key="1">
    <source>
        <dbReference type="EMBL" id="AEA43372.1"/>
    </source>
</evidence>
<dbReference type="STRING" id="755732.Fluta_1378"/>
<gene>
    <name evidence="1" type="ordered locus">Fluta_1378</name>
</gene>
<keyword evidence="2" id="KW-1185">Reference proteome</keyword>
<dbReference type="InterPro" id="IPR005063">
    <property type="entry name" value="Transposase_27"/>
</dbReference>
<organism evidence="1 2">
    <name type="scientific">Fluviicola taffensis (strain DSM 16823 / NCIMB 13979 / RW262)</name>
    <dbReference type="NCBI Taxonomy" id="755732"/>
    <lineage>
        <taxon>Bacteria</taxon>
        <taxon>Pseudomonadati</taxon>
        <taxon>Bacteroidota</taxon>
        <taxon>Flavobacteriia</taxon>
        <taxon>Flavobacteriales</taxon>
        <taxon>Crocinitomicaceae</taxon>
        <taxon>Fluviicola</taxon>
    </lineage>
</organism>
<dbReference type="NCBIfam" id="NF033558">
    <property type="entry name" value="transpos_IS1"/>
    <property type="match status" value="1"/>
</dbReference>
<evidence type="ECO:0000313" key="2">
    <source>
        <dbReference type="Proteomes" id="UP000007463"/>
    </source>
</evidence>
<dbReference type="eggNOG" id="COG1662">
    <property type="taxonomic scope" value="Bacteria"/>
</dbReference>
<dbReference type="PANTHER" id="PTHR33293">
    <property type="entry name" value="INSERTION ELEMENT IS1 1 PROTEIN INSB-RELATED"/>
    <property type="match status" value="1"/>
</dbReference>
<name>F2IDJ9_FLUTR</name>
<reference evidence="2" key="2">
    <citation type="submission" date="2011-02" db="EMBL/GenBank/DDBJ databases">
        <title>The complete genome of Fluviicola taffensis DSM 16823.</title>
        <authorList>
            <consortium name="US DOE Joint Genome Institute (JGI-PGF)"/>
            <person name="Lucas S."/>
            <person name="Copeland A."/>
            <person name="Lapidus A."/>
            <person name="Bruce D."/>
            <person name="Goodwin L."/>
            <person name="Pitluck S."/>
            <person name="Kyrpides N."/>
            <person name="Mavromatis K."/>
            <person name="Ivanova N."/>
            <person name="Mikhailova N."/>
            <person name="Pagani I."/>
            <person name="Chertkov O."/>
            <person name="Detter J.C."/>
            <person name="Han C."/>
            <person name="Tapia R."/>
            <person name="Land M."/>
            <person name="Hauser L."/>
            <person name="Markowitz V."/>
            <person name="Cheng J.-F."/>
            <person name="Hugenholtz P."/>
            <person name="Woyke T."/>
            <person name="Wu D."/>
            <person name="Tindall B."/>
            <person name="Pomrenke H.G."/>
            <person name="Brambilla E."/>
            <person name="Klenk H.-P."/>
            <person name="Eisen J.A."/>
        </authorList>
    </citation>
    <scope>NUCLEOTIDE SEQUENCE [LARGE SCALE GENOMIC DNA]</scope>
    <source>
        <strain evidence="2">DSM 16823 / RW262 / RW262</strain>
    </source>
</reference>
<dbReference type="Proteomes" id="UP000007463">
    <property type="component" value="Chromosome"/>
</dbReference>
<dbReference type="InterPro" id="IPR051354">
    <property type="entry name" value="Transposase_27_IS1"/>
</dbReference>
<dbReference type="Pfam" id="PF03400">
    <property type="entry name" value="DDE_Tnp_IS1"/>
    <property type="match status" value="1"/>
</dbReference>